<feature type="transmembrane region" description="Helical" evidence="8">
    <location>
        <begin position="87"/>
        <end position="105"/>
    </location>
</feature>
<keyword evidence="10" id="KW-1185">Reference proteome</keyword>
<dbReference type="GO" id="GO:0005886">
    <property type="term" value="C:plasma membrane"/>
    <property type="evidence" value="ECO:0007669"/>
    <property type="project" value="UniProtKB-SubCell"/>
</dbReference>
<evidence type="ECO:0000256" key="6">
    <source>
        <dbReference type="ARBA" id="ARBA00022989"/>
    </source>
</evidence>
<dbReference type="PIRSF" id="PIRSF029598">
    <property type="entry name" value="PsiE"/>
    <property type="match status" value="1"/>
</dbReference>
<dbReference type="PANTHER" id="PTHR37819:SF1">
    <property type="entry name" value="PROTEIN PSIE"/>
    <property type="match status" value="1"/>
</dbReference>
<evidence type="ECO:0000313" key="10">
    <source>
        <dbReference type="Proteomes" id="UP000271031"/>
    </source>
</evidence>
<dbReference type="NCBIfam" id="NF002765">
    <property type="entry name" value="PRK02833.1-3"/>
    <property type="match status" value="1"/>
</dbReference>
<gene>
    <name evidence="9" type="primary">psiE</name>
    <name evidence="9" type="ORF">EDM56_16400</name>
</gene>
<keyword evidence="5 8" id="KW-0812">Transmembrane</keyword>
<comment type="subcellular location">
    <subcellularLocation>
        <location evidence="1">Cell inner membrane</location>
        <topology evidence="1">Multi-pass membrane protein</topology>
    </subcellularLocation>
</comment>
<comment type="similarity">
    <text evidence="2">Belongs to the PsiE family.</text>
</comment>
<evidence type="ECO:0000256" key="7">
    <source>
        <dbReference type="ARBA" id="ARBA00023136"/>
    </source>
</evidence>
<evidence type="ECO:0000256" key="1">
    <source>
        <dbReference type="ARBA" id="ARBA00004429"/>
    </source>
</evidence>
<feature type="transmembrane region" description="Helical" evidence="8">
    <location>
        <begin position="63"/>
        <end position="80"/>
    </location>
</feature>
<keyword evidence="7 8" id="KW-0472">Membrane</keyword>
<feature type="transmembrane region" description="Helical" evidence="8">
    <location>
        <begin position="21"/>
        <end position="43"/>
    </location>
</feature>
<dbReference type="OrthoDB" id="9792470at2"/>
<comment type="caution">
    <text evidence="9">The sequence shown here is derived from an EMBL/GenBank/DDBJ whole genome shotgun (WGS) entry which is preliminary data.</text>
</comment>
<organism evidence="9 10">
    <name type="scientific">Brevibacillus fluminis</name>
    <dbReference type="NCBI Taxonomy" id="511487"/>
    <lineage>
        <taxon>Bacteria</taxon>
        <taxon>Bacillati</taxon>
        <taxon>Bacillota</taxon>
        <taxon>Bacilli</taxon>
        <taxon>Bacillales</taxon>
        <taxon>Paenibacillaceae</taxon>
        <taxon>Brevibacillus</taxon>
    </lineage>
</organism>
<dbReference type="Proteomes" id="UP000271031">
    <property type="component" value="Unassembled WGS sequence"/>
</dbReference>
<evidence type="ECO:0000256" key="4">
    <source>
        <dbReference type="ARBA" id="ARBA00022475"/>
    </source>
</evidence>
<evidence type="ECO:0000313" key="9">
    <source>
        <dbReference type="EMBL" id="RNB87250.1"/>
    </source>
</evidence>
<accession>A0A3M8DGK1</accession>
<protein>
    <recommendedName>
        <fullName evidence="3">Protein PsiE</fullName>
    </recommendedName>
</protein>
<evidence type="ECO:0000256" key="2">
    <source>
        <dbReference type="ARBA" id="ARBA00005632"/>
    </source>
</evidence>
<name>A0A3M8DGK1_9BACL</name>
<dbReference type="AlphaFoldDB" id="A0A3M8DGK1"/>
<dbReference type="InterPro" id="IPR009315">
    <property type="entry name" value="P_starv_induced_PsiE"/>
</dbReference>
<dbReference type="PANTHER" id="PTHR37819">
    <property type="entry name" value="PROTEIN PSIE"/>
    <property type="match status" value="1"/>
</dbReference>
<evidence type="ECO:0000256" key="8">
    <source>
        <dbReference type="SAM" id="Phobius"/>
    </source>
</evidence>
<evidence type="ECO:0000256" key="3">
    <source>
        <dbReference type="ARBA" id="ARBA00021903"/>
    </source>
</evidence>
<evidence type="ECO:0000256" key="5">
    <source>
        <dbReference type="ARBA" id="ARBA00022692"/>
    </source>
</evidence>
<keyword evidence="6 8" id="KW-1133">Transmembrane helix</keyword>
<dbReference type="InterPro" id="IPR020948">
    <property type="entry name" value="P_starv_induced_PsiE-like"/>
</dbReference>
<keyword evidence="4" id="KW-1003">Cell membrane</keyword>
<dbReference type="Pfam" id="PF06146">
    <property type="entry name" value="PsiE"/>
    <property type="match status" value="1"/>
</dbReference>
<reference evidence="9 10" key="1">
    <citation type="submission" date="2018-10" db="EMBL/GenBank/DDBJ databases">
        <title>Phylogenomics of Brevibacillus.</title>
        <authorList>
            <person name="Dunlap C."/>
        </authorList>
    </citation>
    <scope>NUCLEOTIDE SEQUENCE [LARGE SCALE GENOMIC DNA]</scope>
    <source>
        <strain evidence="9 10">JCM 15716</strain>
    </source>
</reference>
<dbReference type="GO" id="GO:0016036">
    <property type="term" value="P:cellular response to phosphate starvation"/>
    <property type="evidence" value="ECO:0007669"/>
    <property type="project" value="InterPro"/>
</dbReference>
<sequence length="138" mass="16207">MLTKTSKQLPRTFSIPGTLQFVLNGSLILLGTMLSVLLVRELIHFSVVILVKETDIHYFLEEILVFFLYFEFISMIVKYFRDNYHFPLRYFLYIGITAMIRIIIVDHNNPVNTLLYAGVILTLIVSYYIINKTPRERP</sequence>
<dbReference type="RefSeq" id="WP_122918948.1">
    <property type="nucleotide sequence ID" value="NZ_RHHQ01000012.1"/>
</dbReference>
<feature type="transmembrane region" description="Helical" evidence="8">
    <location>
        <begin position="111"/>
        <end position="130"/>
    </location>
</feature>
<proteinExistence type="inferred from homology"/>
<dbReference type="EMBL" id="RHHQ01000012">
    <property type="protein sequence ID" value="RNB87250.1"/>
    <property type="molecule type" value="Genomic_DNA"/>
</dbReference>